<feature type="transmembrane region" description="Helical" evidence="1">
    <location>
        <begin position="38"/>
        <end position="54"/>
    </location>
</feature>
<evidence type="ECO:0000256" key="1">
    <source>
        <dbReference type="SAM" id="Phobius"/>
    </source>
</evidence>
<dbReference type="AlphaFoldDB" id="A0A4R5L720"/>
<feature type="transmembrane region" description="Helical" evidence="1">
    <location>
        <begin position="117"/>
        <end position="135"/>
    </location>
</feature>
<feature type="transmembrane region" description="Helical" evidence="1">
    <location>
        <begin position="59"/>
        <end position="77"/>
    </location>
</feature>
<proteinExistence type="predicted"/>
<dbReference type="EMBL" id="SMOD01000031">
    <property type="protein sequence ID" value="TDG04167.1"/>
    <property type="molecule type" value="Genomic_DNA"/>
</dbReference>
<feature type="transmembrane region" description="Helical" evidence="1">
    <location>
        <begin position="12"/>
        <end position="32"/>
    </location>
</feature>
<protein>
    <recommendedName>
        <fullName evidence="4">Glucose dehydrogenase</fullName>
    </recommendedName>
</protein>
<keyword evidence="1" id="KW-0472">Membrane</keyword>
<keyword evidence="1" id="KW-1133">Transmembrane helix</keyword>
<accession>A0A4R5L720</accession>
<evidence type="ECO:0000313" key="3">
    <source>
        <dbReference type="Proteomes" id="UP000295606"/>
    </source>
</evidence>
<name>A0A4R5L720_9BURK</name>
<organism evidence="2 3">
    <name type="scientific">Paraburkholderia guartelaensis</name>
    <dbReference type="NCBI Taxonomy" id="2546446"/>
    <lineage>
        <taxon>Bacteria</taxon>
        <taxon>Pseudomonadati</taxon>
        <taxon>Pseudomonadota</taxon>
        <taxon>Betaproteobacteria</taxon>
        <taxon>Burkholderiales</taxon>
        <taxon>Burkholderiaceae</taxon>
        <taxon>Paraburkholderia</taxon>
    </lineage>
</organism>
<sequence>MSNRHETSPAETGEVLVLVGAAFAVLGGWLVAMGSTPYYVVTGFALIGSGTLMVRSRTAGVWSVFFTLVAALVWSISEVGRDGWKPMPRLLLLALLGIWFYLNIVVGNSAIARPVRVVASVAAVVYALTIVGMFSPKVPMSVAQHLRYGPLSPPHSSSSASSDQGS</sequence>
<evidence type="ECO:0000313" key="2">
    <source>
        <dbReference type="EMBL" id="TDG04167.1"/>
    </source>
</evidence>
<dbReference type="OrthoDB" id="9098909at2"/>
<keyword evidence="1" id="KW-0812">Transmembrane</keyword>
<dbReference type="RefSeq" id="WP_133187136.1">
    <property type="nucleotide sequence ID" value="NZ_SMOD01000031.1"/>
</dbReference>
<comment type="caution">
    <text evidence="2">The sequence shown here is derived from an EMBL/GenBank/DDBJ whole genome shotgun (WGS) entry which is preliminary data.</text>
</comment>
<reference evidence="2 3" key="1">
    <citation type="submission" date="2019-03" db="EMBL/GenBank/DDBJ databases">
        <title>Paraburkholderia sp. isolated from native Mimosa gymnas in Guartela State Park, Brazil.</title>
        <authorList>
            <person name="Paulitsch F."/>
            <person name="Hungria M."/>
            <person name="Delamuta J.R.M."/>
            <person name="Ribeiro R.A."/>
            <person name="Dall'Agnol R."/>
            <person name="Silva J.S.B."/>
        </authorList>
    </citation>
    <scope>NUCLEOTIDE SEQUENCE [LARGE SCALE GENOMIC DNA]</scope>
    <source>
        <strain evidence="2 3">CNPSo 3008</strain>
    </source>
</reference>
<dbReference type="Proteomes" id="UP000295606">
    <property type="component" value="Unassembled WGS sequence"/>
</dbReference>
<evidence type="ECO:0008006" key="4">
    <source>
        <dbReference type="Google" id="ProtNLM"/>
    </source>
</evidence>
<gene>
    <name evidence="2" type="ORF">E1N52_31245</name>
</gene>
<feature type="transmembrane region" description="Helical" evidence="1">
    <location>
        <begin position="89"/>
        <end position="110"/>
    </location>
</feature>